<proteinExistence type="inferred from homology"/>
<dbReference type="PANTHER" id="PTHR46577:SF1">
    <property type="entry name" value="HTH-TYPE TRANSCRIPTIONAL REGULATORY PROTEIN GABR"/>
    <property type="match status" value="1"/>
</dbReference>
<dbReference type="RefSeq" id="WP_187807158.1">
    <property type="nucleotide sequence ID" value="NZ_LZEU01000001.1"/>
</dbReference>
<accession>A0ABR7S248</accession>
<evidence type="ECO:0000256" key="1">
    <source>
        <dbReference type="ARBA" id="ARBA00005384"/>
    </source>
</evidence>
<sequence>MELHVVIHGRKDLAGQLYRQLREAIESGRLAAGTRLPPSRLLAEQLGVSRKTVSDTYALLTYDSLLVGKVGSGTFVNAHVARRDPTPSTLSPASAAAIERWRTIPLPLRHPQLEVSLRCEFIGGAISKNLFPQDEWRQCSQYALRQIAKARGFYSQPEGLSALRAAIARYIAFARGVNCQGDDLVVCNGAQQALDLIARVLIEPGCTVAMEDPGYTPARLLFAALGAQVVGVPVDGDGMQVERIPEQARLIYVTPSHQFPLGMPMSTVRRETLLQRARQLGAIIIEDDYDCEFRYEGRPTDSLQSLDTAGVVAYVGTFSKTLMPELRIGYAVLPPALRNAVINVKQLTDWHVSTLPQWALAKFISEGYLLKHIRRCHTVYAARRERILQRFQGDLAPWFEIVPATAGFHMAALCRVPLNLPLLIELSRKVEVGLYPLEAFYYQAEPRRGLMIGFGAIETLDIDPALDRVRDILREIA</sequence>
<dbReference type="SMART" id="SM00345">
    <property type="entry name" value="HTH_GNTR"/>
    <property type="match status" value="1"/>
</dbReference>
<dbReference type="InterPro" id="IPR036390">
    <property type="entry name" value="WH_DNA-bd_sf"/>
</dbReference>
<dbReference type="CDD" id="cd00609">
    <property type="entry name" value="AAT_like"/>
    <property type="match status" value="1"/>
</dbReference>
<dbReference type="Proteomes" id="UP000744555">
    <property type="component" value="Unassembled WGS sequence"/>
</dbReference>
<evidence type="ECO:0000256" key="3">
    <source>
        <dbReference type="ARBA" id="ARBA00023015"/>
    </source>
</evidence>
<keyword evidence="4 7" id="KW-0238">DNA-binding</keyword>
<keyword evidence="3" id="KW-0805">Transcription regulation</keyword>
<dbReference type="InterPro" id="IPR004839">
    <property type="entry name" value="Aminotransferase_I/II_large"/>
</dbReference>
<dbReference type="InterPro" id="IPR051446">
    <property type="entry name" value="HTH_trans_reg/aminotransferase"/>
</dbReference>
<reference evidence="7 8" key="1">
    <citation type="submission" date="2016-06" db="EMBL/GenBank/DDBJ databases">
        <authorList>
            <person name="Ramos C."/>
            <person name="Pintado A."/>
            <person name="Crespo-Gomez J.I."/>
        </authorList>
    </citation>
    <scope>NUCLEOTIDE SEQUENCE [LARGE SCALE GENOMIC DNA]</scope>
    <source>
        <strain evidence="7 8">AVO110</strain>
    </source>
</reference>
<dbReference type="InterPro" id="IPR036388">
    <property type="entry name" value="WH-like_DNA-bd_sf"/>
</dbReference>
<dbReference type="Pfam" id="PF00392">
    <property type="entry name" value="GntR"/>
    <property type="match status" value="1"/>
</dbReference>
<dbReference type="SUPFAM" id="SSF53383">
    <property type="entry name" value="PLP-dependent transferases"/>
    <property type="match status" value="1"/>
</dbReference>
<evidence type="ECO:0000259" key="6">
    <source>
        <dbReference type="PROSITE" id="PS50949"/>
    </source>
</evidence>
<dbReference type="EMBL" id="LZEU01000001">
    <property type="protein sequence ID" value="MBC9251666.1"/>
    <property type="molecule type" value="Genomic_DNA"/>
</dbReference>
<evidence type="ECO:0000256" key="5">
    <source>
        <dbReference type="ARBA" id="ARBA00023163"/>
    </source>
</evidence>
<evidence type="ECO:0000256" key="2">
    <source>
        <dbReference type="ARBA" id="ARBA00022898"/>
    </source>
</evidence>
<comment type="similarity">
    <text evidence="1">In the C-terminal section; belongs to the class-I pyridoxal-phosphate-dependent aminotransferase family.</text>
</comment>
<dbReference type="InterPro" id="IPR000524">
    <property type="entry name" value="Tscrpt_reg_HTH_GntR"/>
</dbReference>
<evidence type="ECO:0000313" key="8">
    <source>
        <dbReference type="Proteomes" id="UP000744555"/>
    </source>
</evidence>
<comment type="caution">
    <text evidence="7">The sequence shown here is derived from an EMBL/GenBank/DDBJ whole genome shotgun (WGS) entry which is preliminary data.</text>
</comment>
<keyword evidence="8" id="KW-1185">Reference proteome</keyword>
<keyword evidence="2" id="KW-0663">Pyridoxal phosphate</keyword>
<protein>
    <submittedName>
        <fullName evidence="7">DNA-binding protein</fullName>
    </submittedName>
</protein>
<gene>
    <name evidence="7" type="ORF">A9179_15440</name>
</gene>
<dbReference type="PANTHER" id="PTHR46577">
    <property type="entry name" value="HTH-TYPE TRANSCRIPTIONAL REGULATORY PROTEIN GABR"/>
    <property type="match status" value="1"/>
</dbReference>
<evidence type="ECO:0000256" key="4">
    <source>
        <dbReference type="ARBA" id="ARBA00023125"/>
    </source>
</evidence>
<dbReference type="Gene3D" id="3.40.640.10">
    <property type="entry name" value="Type I PLP-dependent aspartate aminotransferase-like (Major domain)"/>
    <property type="match status" value="1"/>
</dbReference>
<dbReference type="Gene3D" id="1.10.10.10">
    <property type="entry name" value="Winged helix-like DNA-binding domain superfamily/Winged helix DNA-binding domain"/>
    <property type="match status" value="1"/>
</dbReference>
<dbReference type="InterPro" id="IPR015424">
    <property type="entry name" value="PyrdxlP-dep_Trfase"/>
</dbReference>
<dbReference type="SUPFAM" id="SSF46785">
    <property type="entry name" value="Winged helix' DNA-binding domain"/>
    <property type="match status" value="1"/>
</dbReference>
<dbReference type="Pfam" id="PF00155">
    <property type="entry name" value="Aminotran_1_2"/>
    <property type="match status" value="1"/>
</dbReference>
<dbReference type="CDD" id="cd07377">
    <property type="entry name" value="WHTH_GntR"/>
    <property type="match status" value="1"/>
</dbReference>
<keyword evidence="5" id="KW-0804">Transcription</keyword>
<organism evidence="7 8">
    <name type="scientific">Aquipseudomonas alcaligenes</name>
    <name type="common">Pseudomonas alcaligenes</name>
    <dbReference type="NCBI Taxonomy" id="43263"/>
    <lineage>
        <taxon>Bacteria</taxon>
        <taxon>Pseudomonadati</taxon>
        <taxon>Pseudomonadota</taxon>
        <taxon>Gammaproteobacteria</taxon>
        <taxon>Pseudomonadales</taxon>
        <taxon>Pseudomonadaceae</taxon>
        <taxon>Aquipseudomonas</taxon>
    </lineage>
</organism>
<dbReference type="InterPro" id="IPR015421">
    <property type="entry name" value="PyrdxlP-dep_Trfase_major"/>
</dbReference>
<name>A0ABR7S248_AQUAC</name>
<evidence type="ECO:0000313" key="7">
    <source>
        <dbReference type="EMBL" id="MBC9251666.1"/>
    </source>
</evidence>
<feature type="domain" description="HTH gntR-type" evidence="6">
    <location>
        <begin position="11"/>
        <end position="79"/>
    </location>
</feature>
<dbReference type="PROSITE" id="PS50949">
    <property type="entry name" value="HTH_GNTR"/>
    <property type="match status" value="1"/>
</dbReference>
<dbReference type="GO" id="GO:0003677">
    <property type="term" value="F:DNA binding"/>
    <property type="evidence" value="ECO:0007669"/>
    <property type="project" value="UniProtKB-KW"/>
</dbReference>